<dbReference type="AlphaFoldDB" id="A0A261R636"/>
<organism evidence="2 3">
    <name type="scientific">Bordetella genomosp. 9</name>
    <dbReference type="NCBI Taxonomy" id="1416803"/>
    <lineage>
        <taxon>Bacteria</taxon>
        <taxon>Pseudomonadati</taxon>
        <taxon>Pseudomonadota</taxon>
        <taxon>Betaproteobacteria</taxon>
        <taxon>Burkholderiales</taxon>
        <taxon>Alcaligenaceae</taxon>
        <taxon>Bordetella</taxon>
    </lineage>
</organism>
<dbReference type="Proteomes" id="UP000216857">
    <property type="component" value="Unassembled WGS sequence"/>
</dbReference>
<evidence type="ECO:0000313" key="3">
    <source>
        <dbReference type="Proteomes" id="UP000216857"/>
    </source>
</evidence>
<dbReference type="EMBL" id="NEVJ01000003">
    <property type="protein sequence ID" value="OZI20485.1"/>
    <property type="molecule type" value="Genomic_DNA"/>
</dbReference>
<dbReference type="InterPro" id="IPR025528">
    <property type="entry name" value="BrnA_antitoxin"/>
</dbReference>
<sequence length="87" mass="10166">MKKHVDRPDHDNPEWTDETTARAVHIDGLPESLQHKLRRTRGLNKAPTKVRVSMRLSPNVGETFRPRGHGWQTRIDCALRKYLWNAN</sequence>
<accession>A0A261R636</accession>
<dbReference type="RefSeq" id="WP_094849077.1">
    <property type="nucleotide sequence ID" value="NZ_NEVJ01000003.1"/>
</dbReference>
<name>A0A261R636_9BORD</name>
<evidence type="ECO:0008006" key="4">
    <source>
        <dbReference type="Google" id="ProtNLM"/>
    </source>
</evidence>
<gene>
    <name evidence="2" type="ORF">CAL26_23605</name>
</gene>
<protein>
    <recommendedName>
        <fullName evidence="4">BrnA antitoxin family protein</fullName>
    </recommendedName>
</protein>
<evidence type="ECO:0000256" key="1">
    <source>
        <dbReference type="SAM" id="MobiDB-lite"/>
    </source>
</evidence>
<dbReference type="OrthoDB" id="9796641at2"/>
<feature type="region of interest" description="Disordered" evidence="1">
    <location>
        <begin position="1"/>
        <end position="23"/>
    </location>
</feature>
<dbReference type="Pfam" id="PF14384">
    <property type="entry name" value="BrnA_antitoxin"/>
    <property type="match status" value="1"/>
</dbReference>
<evidence type="ECO:0000313" key="2">
    <source>
        <dbReference type="EMBL" id="OZI20485.1"/>
    </source>
</evidence>
<comment type="caution">
    <text evidence="2">The sequence shown here is derived from an EMBL/GenBank/DDBJ whole genome shotgun (WGS) entry which is preliminary data.</text>
</comment>
<feature type="compositionally biased region" description="Basic and acidic residues" evidence="1">
    <location>
        <begin position="1"/>
        <end position="13"/>
    </location>
</feature>
<keyword evidence="3" id="KW-1185">Reference proteome</keyword>
<proteinExistence type="predicted"/>
<reference evidence="2" key="1">
    <citation type="submission" date="2017-05" db="EMBL/GenBank/DDBJ databases">
        <title>Complete and WGS of Bordetella genogroups.</title>
        <authorList>
            <person name="Spilker T."/>
            <person name="Lipuma J."/>
        </authorList>
    </citation>
    <scope>NUCLEOTIDE SEQUENCE</scope>
    <source>
        <strain evidence="2">AU21707</strain>
    </source>
</reference>